<evidence type="ECO:0000256" key="1">
    <source>
        <dbReference type="SAM" id="Phobius"/>
    </source>
</evidence>
<feature type="non-terminal residue" evidence="2">
    <location>
        <position position="283"/>
    </location>
</feature>
<feature type="non-terminal residue" evidence="2">
    <location>
        <position position="1"/>
    </location>
</feature>
<keyword evidence="1" id="KW-1133">Transmembrane helix</keyword>
<protein>
    <submittedName>
        <fullName evidence="2">Uncharacterized protein</fullName>
    </submittedName>
</protein>
<dbReference type="AlphaFoldDB" id="A0A382KCD0"/>
<name>A0A382KCD0_9ZZZZ</name>
<organism evidence="2">
    <name type="scientific">marine metagenome</name>
    <dbReference type="NCBI Taxonomy" id="408172"/>
    <lineage>
        <taxon>unclassified sequences</taxon>
        <taxon>metagenomes</taxon>
        <taxon>ecological metagenomes</taxon>
    </lineage>
</organism>
<gene>
    <name evidence="2" type="ORF">METZ01_LOCUS274017</name>
</gene>
<feature type="transmembrane region" description="Helical" evidence="1">
    <location>
        <begin position="15"/>
        <end position="34"/>
    </location>
</feature>
<keyword evidence="1" id="KW-0812">Transmembrane</keyword>
<proteinExistence type="predicted"/>
<keyword evidence="1" id="KW-0472">Membrane</keyword>
<dbReference type="EMBL" id="UINC01079299">
    <property type="protein sequence ID" value="SVC21163.1"/>
    <property type="molecule type" value="Genomic_DNA"/>
</dbReference>
<reference evidence="2" key="1">
    <citation type="submission" date="2018-05" db="EMBL/GenBank/DDBJ databases">
        <authorList>
            <person name="Lanie J.A."/>
            <person name="Ng W.-L."/>
            <person name="Kazmierczak K.M."/>
            <person name="Andrzejewski T.M."/>
            <person name="Davidsen T.M."/>
            <person name="Wayne K.J."/>
            <person name="Tettelin H."/>
            <person name="Glass J.I."/>
            <person name="Rusch D."/>
            <person name="Podicherti R."/>
            <person name="Tsui H.-C.T."/>
            <person name="Winkler M.E."/>
        </authorList>
    </citation>
    <scope>NUCLEOTIDE SEQUENCE</scope>
</reference>
<evidence type="ECO:0000313" key="2">
    <source>
        <dbReference type="EMBL" id="SVC21163.1"/>
    </source>
</evidence>
<sequence>VVKKLYKLFEEKYSGALRVLLVLTTLGTLLLAAYMSIDGLIKTRAIADKEDQVNAVAFSVVEDLLFQEQIETLEEKEVKEEKKEEEKVPEKIKAIHASMAKHFKDETANKEQFEEFLKPITLQGILELMKDGMWMIGNNSAGWQVDIPEDNEWNCAEGQTKPALTQTFAQDGIPTSITTGDLWVDTNDSDKLYRAESAGADQITWGGWVALPLSAQIGDQYSQLIDHMVSFWKSAEKGTDTNSSKFNMTVDFNGRLGQVIAANDLLLCSFHGSLDELDEINAK</sequence>
<accession>A0A382KCD0</accession>